<dbReference type="EMBL" id="BDSP01000123">
    <property type="protein sequence ID" value="GAX18007.1"/>
    <property type="molecule type" value="Genomic_DNA"/>
</dbReference>
<gene>
    <name evidence="1" type="ORF">FisN_18Hh220</name>
</gene>
<comment type="caution">
    <text evidence="1">The sequence shown here is derived from an EMBL/GenBank/DDBJ whole genome shotgun (WGS) entry which is preliminary data.</text>
</comment>
<dbReference type="Proteomes" id="UP000198406">
    <property type="component" value="Unassembled WGS sequence"/>
</dbReference>
<accession>A0A1Z5JVF1</accession>
<keyword evidence="2" id="KW-1185">Reference proteome</keyword>
<evidence type="ECO:0000313" key="2">
    <source>
        <dbReference type="Proteomes" id="UP000198406"/>
    </source>
</evidence>
<proteinExistence type="predicted"/>
<name>A0A1Z5JVF1_FISSO</name>
<protein>
    <submittedName>
        <fullName evidence="1">Uncharacterized protein</fullName>
    </submittedName>
</protein>
<reference evidence="1 2" key="1">
    <citation type="journal article" date="2015" name="Plant Cell">
        <title>Oil accumulation by the oleaginous diatom Fistulifera solaris as revealed by the genome and transcriptome.</title>
        <authorList>
            <person name="Tanaka T."/>
            <person name="Maeda Y."/>
            <person name="Veluchamy A."/>
            <person name="Tanaka M."/>
            <person name="Abida H."/>
            <person name="Marechal E."/>
            <person name="Bowler C."/>
            <person name="Muto M."/>
            <person name="Sunaga Y."/>
            <person name="Tanaka M."/>
            <person name="Yoshino T."/>
            <person name="Taniguchi T."/>
            <person name="Fukuda Y."/>
            <person name="Nemoto M."/>
            <person name="Matsumoto M."/>
            <person name="Wong P.S."/>
            <person name="Aburatani S."/>
            <person name="Fujibuchi W."/>
        </authorList>
    </citation>
    <scope>NUCLEOTIDE SEQUENCE [LARGE SCALE GENOMIC DNA]</scope>
    <source>
        <strain evidence="1 2">JPCC DA0580</strain>
    </source>
</reference>
<sequence>MDDTPLTFSMSSNRYLWVNDKAFVRCNGNYASSSQVEKECKERGFALSLQQFTNIVILGRDDEELYFYIHALDTEAADSCLEFLFSLEDTYFARLLVSRQHSPYYSLPSRTQKRSAHRINAFYELALTCEQQRMIVAASKRTLLTDCRFCDGGTAFLTVLLETGLDFEPVDLYMEGDCPFDDNCWNQFLNLLVGQKKLVKKLDISKLTLRPTCRTTELASARVTTLSFGEELGIWFRYEIIESIRGGNSPEGLDFVGLDSRREWDDLCKSLASPQCQLKRLKISDFDAKVYNDDEHEITVVSALTESLCYGLFHNETLIELDIGFAAMTMINFGRILRCIGLHTTLRTVSLWAADDWLDDCDPEVFAGAWGETLRYNTTILNVRFDEDVCDGRVFEIHARPHLIRNKYLTLVERSHQMQDSLSRAFFVGKWIEEAVEEHASPLITYMLIRKNADIISTYLDEKYRRRE</sequence>
<evidence type="ECO:0000313" key="1">
    <source>
        <dbReference type="EMBL" id="GAX18007.1"/>
    </source>
</evidence>
<dbReference type="AlphaFoldDB" id="A0A1Z5JVF1"/>
<dbReference type="InParanoid" id="A0A1Z5JVF1"/>
<organism evidence="1 2">
    <name type="scientific">Fistulifera solaris</name>
    <name type="common">Oleaginous diatom</name>
    <dbReference type="NCBI Taxonomy" id="1519565"/>
    <lineage>
        <taxon>Eukaryota</taxon>
        <taxon>Sar</taxon>
        <taxon>Stramenopiles</taxon>
        <taxon>Ochrophyta</taxon>
        <taxon>Bacillariophyta</taxon>
        <taxon>Bacillariophyceae</taxon>
        <taxon>Bacillariophycidae</taxon>
        <taxon>Naviculales</taxon>
        <taxon>Naviculaceae</taxon>
        <taxon>Fistulifera</taxon>
    </lineage>
</organism>
<dbReference type="SUPFAM" id="SSF52047">
    <property type="entry name" value="RNI-like"/>
    <property type="match status" value="1"/>
</dbReference>